<comment type="subunit">
    <text evidence="12 13">Component of the ubiquinol-cytochrome c oxidoreductase (cytochrome b-c1 complex, complex III, CIII), a multisubunit enzyme composed of 11 subunits. The complex is composed of 3 respiratory subunits cytochrome b, cytochrome c1 and Rieske protein UQCRFS1, 2 core protein subunits UQCRC1/QCR1 and UQCRC2/QCR2, and 6 low-molecular weight protein subunits UQCRH/QCR6, UQCRB/QCR7, UQCRQ/QCR8, UQCR10/QCR9, UQCR11/QCR10 and subunit 9, the cleavage product of Rieske protein UQCRFS1. The complex exists as an obligatory dimer and forms supercomplexes (SCs) in the inner mitochondrial membrane with NADH-ubiquinone oxidoreductase (complex I, CI) and cytochrome c oxidase (complex IV, CIV), resulting in different assemblies (supercomplex SCI(1)III(2)IV(1) and megacomplex MCI(2)III(2)IV(2)). Interacts with UQCC6.</text>
</comment>
<dbReference type="RefSeq" id="XP_017876777.1">
    <property type="nucleotide sequence ID" value="XM_018021288.1"/>
</dbReference>
<evidence type="ECO:0000256" key="10">
    <source>
        <dbReference type="ARBA" id="ARBA00023128"/>
    </source>
</evidence>
<comment type="function">
    <text evidence="13">Component of the ubiquinol-cytochrome c oxidoreductase, a multisubunit transmembrane complex that is part of the mitochondrial electron transport chain which drives oxidative phosphorylation. The complex plays an important role in the uptake of multiple carbon sources present in different host niches.</text>
</comment>
<comment type="similarity">
    <text evidence="2 13">Belongs to the UQCRQ/QCR8 family.</text>
</comment>
<dbReference type="SUPFAM" id="SSF81508">
    <property type="entry name" value="Ubiquinone-binding protein QP-C of cytochrome bc1 complex (Ubiquinol-cytochrome c reductase)"/>
    <property type="match status" value="1"/>
</dbReference>
<keyword evidence="4 13" id="KW-0813">Transport</keyword>
<evidence type="ECO:0000256" key="13">
    <source>
        <dbReference type="RuleBase" id="RU368118"/>
    </source>
</evidence>
<reference evidence="15 16" key="1">
    <citation type="submission" date="2025-04" db="UniProtKB">
        <authorList>
            <consortium name="RefSeq"/>
        </authorList>
    </citation>
    <scope>IDENTIFICATION</scope>
    <source>
        <tissue evidence="15 16">Whole body</tissue>
    </source>
</reference>
<evidence type="ECO:0000256" key="9">
    <source>
        <dbReference type="ARBA" id="ARBA00022989"/>
    </source>
</evidence>
<dbReference type="CTD" id="39950"/>
<dbReference type="GO" id="GO:0045275">
    <property type="term" value="C:respiratory chain complex III"/>
    <property type="evidence" value="ECO:0007669"/>
    <property type="project" value="UniProtKB-UniRule"/>
</dbReference>
<dbReference type="PANTHER" id="PTHR12119:SF2">
    <property type="entry name" value="CYTOCHROME B-C1 COMPLEX SUBUNIT 8"/>
    <property type="match status" value="1"/>
</dbReference>
<dbReference type="GO" id="GO:0006122">
    <property type="term" value="P:mitochondrial electron transport, ubiquinol to cytochrome c"/>
    <property type="evidence" value="ECO:0007669"/>
    <property type="project" value="UniProtKB-UniRule"/>
</dbReference>
<evidence type="ECO:0000313" key="16">
    <source>
        <dbReference type="RefSeq" id="XP_017876777.1"/>
    </source>
</evidence>
<keyword evidence="7 13" id="KW-0999">Mitochondrion inner membrane</keyword>
<keyword evidence="6" id="KW-0812">Transmembrane</keyword>
<dbReference type="Pfam" id="PF02939">
    <property type="entry name" value="UcrQ"/>
    <property type="match status" value="1"/>
</dbReference>
<dbReference type="GeneID" id="108623038"/>
<dbReference type="GO" id="GO:0005743">
    <property type="term" value="C:mitochondrial inner membrane"/>
    <property type="evidence" value="ECO:0007669"/>
    <property type="project" value="UniProtKB-SubCell"/>
</dbReference>
<evidence type="ECO:0000256" key="12">
    <source>
        <dbReference type="ARBA" id="ARBA00047105"/>
    </source>
</evidence>
<keyword evidence="9" id="KW-1133">Transmembrane helix</keyword>
<evidence type="ECO:0000256" key="6">
    <source>
        <dbReference type="ARBA" id="ARBA00022692"/>
    </source>
</evidence>
<evidence type="ECO:0000256" key="1">
    <source>
        <dbReference type="ARBA" id="ARBA00004434"/>
    </source>
</evidence>
<dbReference type="KEGG" id="ccal:108623038"/>
<protein>
    <recommendedName>
        <fullName evidence="3 13">Cytochrome b-c1 complex subunit 8</fullName>
    </recommendedName>
    <alternativeName>
        <fullName evidence="13">Complex III subunit 8</fullName>
    </alternativeName>
</protein>
<evidence type="ECO:0000256" key="7">
    <source>
        <dbReference type="ARBA" id="ARBA00022792"/>
    </source>
</evidence>
<gene>
    <name evidence="15 16" type="primary">LOC108623038</name>
</gene>
<dbReference type="Gene3D" id="1.20.5.210">
    <property type="entry name" value="Cytochrome b-c1 complex subunit 8"/>
    <property type="match status" value="1"/>
</dbReference>
<dbReference type="RefSeq" id="XP_017876776.1">
    <property type="nucleotide sequence ID" value="XM_018021287.2"/>
</dbReference>
<accession>A0AAJ7N4Q4</accession>
<evidence type="ECO:0000313" key="14">
    <source>
        <dbReference type="Proteomes" id="UP000694925"/>
    </source>
</evidence>
<dbReference type="InterPro" id="IPR036642">
    <property type="entry name" value="Cyt_bc1_su8_sf"/>
</dbReference>
<keyword evidence="5 13" id="KW-0679">Respiratory chain</keyword>
<evidence type="ECO:0000256" key="5">
    <source>
        <dbReference type="ARBA" id="ARBA00022660"/>
    </source>
</evidence>
<keyword evidence="14" id="KW-1185">Reference proteome</keyword>
<organism evidence="14 15">
    <name type="scientific">Ceratina calcarata</name>
    <dbReference type="NCBI Taxonomy" id="156304"/>
    <lineage>
        <taxon>Eukaryota</taxon>
        <taxon>Metazoa</taxon>
        <taxon>Ecdysozoa</taxon>
        <taxon>Arthropoda</taxon>
        <taxon>Hexapoda</taxon>
        <taxon>Insecta</taxon>
        <taxon>Pterygota</taxon>
        <taxon>Neoptera</taxon>
        <taxon>Endopterygota</taxon>
        <taxon>Hymenoptera</taxon>
        <taxon>Apocrita</taxon>
        <taxon>Aculeata</taxon>
        <taxon>Apoidea</taxon>
        <taxon>Anthophila</taxon>
        <taxon>Apidae</taxon>
        <taxon>Ceratina</taxon>
        <taxon>Zadontomerus</taxon>
    </lineage>
</organism>
<evidence type="ECO:0000256" key="11">
    <source>
        <dbReference type="ARBA" id="ARBA00023136"/>
    </source>
</evidence>
<evidence type="ECO:0000256" key="4">
    <source>
        <dbReference type="ARBA" id="ARBA00022448"/>
    </source>
</evidence>
<keyword evidence="10 13" id="KW-0496">Mitochondrion</keyword>
<dbReference type="InterPro" id="IPR004205">
    <property type="entry name" value="Cyt_bc1_su8"/>
</dbReference>
<proteinExistence type="inferred from homology"/>
<evidence type="ECO:0000313" key="15">
    <source>
        <dbReference type="RefSeq" id="XP_017876776.1"/>
    </source>
</evidence>
<evidence type="ECO:0000256" key="2">
    <source>
        <dbReference type="ARBA" id="ARBA00007668"/>
    </source>
</evidence>
<comment type="subcellular location">
    <subcellularLocation>
        <location evidence="1 13">Mitochondrion inner membrane</location>
        <topology evidence="1 13">Single-pass membrane protein</topology>
    </subcellularLocation>
</comment>
<evidence type="ECO:0000256" key="8">
    <source>
        <dbReference type="ARBA" id="ARBA00022982"/>
    </source>
</evidence>
<dbReference type="Proteomes" id="UP000694925">
    <property type="component" value="Unplaced"/>
</dbReference>
<name>A0AAJ7N4Q4_9HYME</name>
<keyword evidence="8 13" id="KW-0249">Electron transport</keyword>
<evidence type="ECO:0000256" key="3">
    <source>
        <dbReference type="ARBA" id="ARBA00016324"/>
    </source>
</evidence>
<dbReference type="PANTHER" id="PTHR12119">
    <property type="entry name" value="UBIQUINOL-CYTOCHROME C REDUCTASE COMPLEX UBIQUINONE-BINDING PROTEIN QP-C"/>
    <property type="match status" value="1"/>
</dbReference>
<keyword evidence="11" id="KW-0472">Membrane</keyword>
<sequence>MGLHFGNLAKVTGITYFRLSPYEQRAFAGLLDGSGRWVKRMRSGFLRAAPFFMGTYMAQAWATETNHKLHRKDPKDYENDQ</sequence>
<dbReference type="AlphaFoldDB" id="A0AAJ7N4Q4"/>